<dbReference type="Pfam" id="PF10145">
    <property type="entry name" value="PhageMin_Tail"/>
    <property type="match status" value="1"/>
</dbReference>
<comment type="caution">
    <text evidence="5">The sequence shown here is derived from an EMBL/GenBank/DDBJ whole genome shotgun (WGS) entry which is preliminary data.</text>
</comment>
<dbReference type="InterPro" id="IPR010090">
    <property type="entry name" value="Phage_tape_meas"/>
</dbReference>
<keyword evidence="3" id="KW-1133">Transmembrane helix</keyword>
<gene>
    <name evidence="5" type="ORF">F6B40_08150</name>
</gene>
<dbReference type="Proteomes" id="UP000326838">
    <property type="component" value="Unassembled WGS sequence"/>
</dbReference>
<feature type="transmembrane region" description="Helical" evidence="3">
    <location>
        <begin position="443"/>
        <end position="463"/>
    </location>
</feature>
<dbReference type="AlphaFoldDB" id="A0A5N0TF72"/>
<dbReference type="EMBL" id="VYUY01000009">
    <property type="protein sequence ID" value="KAA9133715.1"/>
    <property type="molecule type" value="Genomic_DNA"/>
</dbReference>
<evidence type="ECO:0000256" key="3">
    <source>
        <dbReference type="SAM" id="Phobius"/>
    </source>
</evidence>
<feature type="transmembrane region" description="Helical" evidence="3">
    <location>
        <begin position="484"/>
        <end position="506"/>
    </location>
</feature>
<feature type="region of interest" description="Disordered" evidence="2">
    <location>
        <begin position="28"/>
        <end position="92"/>
    </location>
</feature>
<evidence type="ECO:0000313" key="5">
    <source>
        <dbReference type="EMBL" id="KAA9133715.1"/>
    </source>
</evidence>
<feature type="domain" description="Phage tail tape measure protein" evidence="4">
    <location>
        <begin position="151"/>
        <end position="350"/>
    </location>
</feature>
<evidence type="ECO:0000313" key="6">
    <source>
        <dbReference type="Proteomes" id="UP000326838"/>
    </source>
</evidence>
<protein>
    <submittedName>
        <fullName evidence="5">Phage tail tape measure protein</fullName>
    </submittedName>
</protein>
<evidence type="ECO:0000256" key="2">
    <source>
        <dbReference type="SAM" id="MobiDB-lite"/>
    </source>
</evidence>
<reference evidence="6" key="1">
    <citation type="submission" date="2019-09" db="EMBL/GenBank/DDBJ databases">
        <title>Mumia zhuanghuii sp. nov. isolated from the intestinal contents of plateau pika (Ochotona curzoniae) in the Qinghai-Tibet plateau of China.</title>
        <authorList>
            <person name="Tian Z."/>
        </authorList>
    </citation>
    <scope>NUCLEOTIDE SEQUENCE [LARGE SCALE GENOMIC DNA]</scope>
    <source>
        <strain evidence="6">L-033</strain>
    </source>
</reference>
<organism evidence="5 6">
    <name type="scientific">Microbacterium caowuchunii</name>
    <dbReference type="NCBI Taxonomy" id="2614638"/>
    <lineage>
        <taxon>Bacteria</taxon>
        <taxon>Bacillati</taxon>
        <taxon>Actinomycetota</taxon>
        <taxon>Actinomycetes</taxon>
        <taxon>Micrococcales</taxon>
        <taxon>Microbacteriaceae</taxon>
        <taxon>Microbacterium</taxon>
    </lineage>
</organism>
<feature type="compositionally biased region" description="Basic and acidic residues" evidence="2">
    <location>
        <begin position="64"/>
        <end position="84"/>
    </location>
</feature>
<name>A0A5N0TF72_9MICO</name>
<keyword evidence="3" id="KW-0812">Transmembrane</keyword>
<keyword evidence="1" id="KW-1188">Viral release from host cell</keyword>
<keyword evidence="6" id="KW-1185">Reference proteome</keyword>
<dbReference type="RefSeq" id="WP_150893023.1">
    <property type="nucleotide sequence ID" value="NZ_VYUY01000009.1"/>
</dbReference>
<evidence type="ECO:0000259" key="4">
    <source>
        <dbReference type="Pfam" id="PF10145"/>
    </source>
</evidence>
<proteinExistence type="predicted"/>
<evidence type="ECO:0000256" key="1">
    <source>
        <dbReference type="ARBA" id="ARBA00022612"/>
    </source>
</evidence>
<keyword evidence="3" id="KW-0472">Membrane</keyword>
<dbReference type="PANTHER" id="PTHR37813">
    <property type="entry name" value="FELS-2 PROPHAGE PROTEIN"/>
    <property type="match status" value="1"/>
</dbReference>
<accession>A0A5N0TF72</accession>
<dbReference type="PANTHER" id="PTHR37813:SF1">
    <property type="entry name" value="FELS-2 PROPHAGE PROTEIN"/>
    <property type="match status" value="1"/>
</dbReference>
<dbReference type="NCBIfam" id="TIGR01760">
    <property type="entry name" value="tape_meas_TP901"/>
    <property type="match status" value="1"/>
</dbReference>
<sequence>MFNAGALVFKIQSLGRAAAEQDLKAAGDAFDKTGKSANDAAGKIDKTGTATENTGKKAKAAKAPLEDQAKATDEVGKKSEDAGKKQQSQAVSTEKQIETAKKLSAALTIAGVAVAAMVTLSVAKWVDFDQQMSNTSAAVMANAQEQRDLAEAALEAGADTAFSAREAAAAQEELAKAGQSVSQIVGGSLNGALALAAAGQLQVARSAEIMATALTQFGLEGDDAAHVADVLAAGAGKAQGSVDDLALALGYVGPLAKSAGWDIEETAGTIAYFATQGIIGEKAGTALRGVLAGLQAPSTAAARVMGEYGINVYDASGKMLSAAGIAEQLKTKLRGLTDQERQAALGRIFGNESLLAATLLYEGGAQAVNEWTDAVDDSGYAAEQAAMRQDNLAGDVEKLGGAFDTALIRTGSGANDVLREMVQSVTALVDWYGELPAPIQGTALVLGIATGAMLLFSGAAVGLKAKFIELKAQMDASNASIARTALVGAAAGLALAGVVAIVSLLAQRHAEGRARAESYANAIGQGEKAVRELAKTNLAAKESFLFWEFDSGYEAAEKLGISLELVTDAALGNVSAMQELDKQLDAAADGSLGAEQAVTRVTEAVKGEAESYEEAMEAAKRKQKVDEGAGDAAREHEDALAALAGQAVSTSTDIEGLADAIMNFGAAELDTRDASRKFEAALDDVGEKLQRQRDAYAEANGSLDGFVASLDTGTDAGRENESALDAIAEKSKVLAAAIVTQTGSQEDATAAVQRGRDELIRALEQFGITGDAAEEYADRLGLIPEQVVTAVQLNGTEKAISALDTMLSRLGALTDKTITVTQYNRMVQTREPGWGVLDPAKLEQADGGIVKFFANGGTHRENHVAQFARAGTYRVWAEDETGGEAYIPLAAAKRARSTQVLSEVANQFGYSLVPAGGLTAGTGAVSAPAAAGDVNINVHALPEPTAREVVDLMTAELRWLGR</sequence>